<gene>
    <name evidence="1" type="ORF">CAL29_08660</name>
</gene>
<dbReference type="OrthoDB" id="980721at2"/>
<dbReference type="EMBL" id="NEVM01000001">
    <property type="protein sequence ID" value="OZI38371.1"/>
    <property type="molecule type" value="Genomic_DNA"/>
</dbReference>
<protein>
    <recommendedName>
        <fullName evidence="3">Knr4/Smi1-like domain-containing protein</fullName>
    </recommendedName>
</protein>
<accession>A0A261SMQ6</accession>
<dbReference type="Proteomes" id="UP000216020">
    <property type="component" value="Unassembled WGS sequence"/>
</dbReference>
<dbReference type="RefSeq" id="WP_094852465.1">
    <property type="nucleotide sequence ID" value="NZ_NEVM01000001.1"/>
</dbReference>
<proteinExistence type="predicted"/>
<reference evidence="2" key="1">
    <citation type="submission" date="2017-05" db="EMBL/GenBank/DDBJ databases">
        <title>Complete and WGS of Bordetella genogroups.</title>
        <authorList>
            <person name="Spilker T."/>
            <person name="Lipuma J."/>
        </authorList>
    </citation>
    <scope>NUCLEOTIDE SEQUENCE [LARGE SCALE GENOMIC DNA]</scope>
    <source>
        <strain evidence="2">AU16122</strain>
    </source>
</reference>
<dbReference type="AlphaFoldDB" id="A0A261SMQ6"/>
<keyword evidence="2" id="KW-1185">Reference proteome</keyword>
<comment type="caution">
    <text evidence="1">The sequence shown here is derived from an EMBL/GenBank/DDBJ whole genome shotgun (WGS) entry which is preliminary data.</text>
</comment>
<name>A0A261SMQ6_9BORD</name>
<evidence type="ECO:0000313" key="1">
    <source>
        <dbReference type="EMBL" id="OZI38371.1"/>
    </source>
</evidence>
<sequence length="234" mass="25399">MSGLRDLAGFQELADALGVPLSPVLAQCVERGLACYPDDYRDNYGAILQSRPPALASTYDFEWMGLDEARTLCEEWLVPSSQGGNAFLPFAMSGAGDVYALIRLADGRGGCGVVLHDQDDSEMRYGGFEDFVCAQLLDTLRDLSHLTDDFDIDTAAQCVRADISRLAPLLPPQAGMLLMGAAAREPFPSSIQRGPRARPEDVPALVTAREHADLIARFLLPAPVTFNTTPPWEI</sequence>
<evidence type="ECO:0008006" key="3">
    <source>
        <dbReference type="Google" id="ProtNLM"/>
    </source>
</evidence>
<organism evidence="1 2">
    <name type="scientific">Bordetella genomosp. 10</name>
    <dbReference type="NCBI Taxonomy" id="1416804"/>
    <lineage>
        <taxon>Bacteria</taxon>
        <taxon>Pseudomonadati</taxon>
        <taxon>Pseudomonadota</taxon>
        <taxon>Betaproteobacteria</taxon>
        <taxon>Burkholderiales</taxon>
        <taxon>Alcaligenaceae</taxon>
        <taxon>Bordetella</taxon>
    </lineage>
</organism>
<evidence type="ECO:0000313" key="2">
    <source>
        <dbReference type="Proteomes" id="UP000216020"/>
    </source>
</evidence>